<comment type="caution">
    <text evidence="1">The sequence shown here is derived from an EMBL/GenBank/DDBJ whole genome shotgun (WGS) entry which is preliminary data.</text>
</comment>
<dbReference type="EMBL" id="JANAKD010000044">
    <property type="protein sequence ID" value="KAJ3498563.1"/>
    <property type="molecule type" value="Genomic_DNA"/>
</dbReference>
<gene>
    <name evidence="1" type="ORF">NLG97_g1031</name>
</gene>
<proteinExistence type="predicted"/>
<reference evidence="1" key="1">
    <citation type="submission" date="2022-07" db="EMBL/GenBank/DDBJ databases">
        <title>Genome Sequence of Lecanicillium saksenae.</title>
        <authorList>
            <person name="Buettner E."/>
        </authorList>
    </citation>
    <scope>NUCLEOTIDE SEQUENCE</scope>
    <source>
        <strain evidence="1">VT-O1</strain>
    </source>
</reference>
<evidence type="ECO:0000313" key="2">
    <source>
        <dbReference type="Proteomes" id="UP001148737"/>
    </source>
</evidence>
<dbReference type="Proteomes" id="UP001148737">
    <property type="component" value="Unassembled WGS sequence"/>
</dbReference>
<keyword evidence="2" id="KW-1185">Reference proteome</keyword>
<evidence type="ECO:0000313" key="1">
    <source>
        <dbReference type="EMBL" id="KAJ3498563.1"/>
    </source>
</evidence>
<name>A0ACC1R676_9HYPO</name>
<organism evidence="1 2">
    <name type="scientific">Lecanicillium saksenae</name>
    <dbReference type="NCBI Taxonomy" id="468837"/>
    <lineage>
        <taxon>Eukaryota</taxon>
        <taxon>Fungi</taxon>
        <taxon>Dikarya</taxon>
        <taxon>Ascomycota</taxon>
        <taxon>Pezizomycotina</taxon>
        <taxon>Sordariomycetes</taxon>
        <taxon>Hypocreomycetidae</taxon>
        <taxon>Hypocreales</taxon>
        <taxon>Cordycipitaceae</taxon>
        <taxon>Lecanicillium</taxon>
    </lineage>
</organism>
<protein>
    <submittedName>
        <fullName evidence="1">Uncharacterized protein</fullName>
    </submittedName>
</protein>
<sequence>MIASLLPFAVIVSAYNLHPRDQIQESSTSCNVTTSMPQAGRWVEVTIKHDMALGPFVPQVVMAMGSPPQEILATLDTGSGDLLIGKSNSSFCETAITANCSAPSAGGRGSFDPSKSDDVETVSSQHAIFFNGEVDDGEYKKAAASIGGATLPKFQFGLVDRSTTREGTEKRRTLLPLLGVSPILGEQVLPLYSNLPAHMVDLGVIKSNVFGLYMNDFRAPEGFVVFGGVDAAKFTGDLKEAPLVPDNGTLNRFLVEFSSFQLVDTTNMASQNMSEPCKETTAETNSKPAATANSTGINLSPQAALPPAFIDTGNTQVLVPPESIDIIAKAIGAKVVNGFVGPVPCEALLGRALRFGFNKDNAILDVPLELMKVPDGVEPDLDPGMCDTVIGSATDLPAGEKLVSLGAPMMQAMYIVFDAQRSRILFAPAVLNSTKSDPRELGADWTGTVTGTGNN</sequence>
<accession>A0ACC1R676</accession>